<dbReference type="AlphaFoldDB" id="A0A5N1IP18"/>
<name>A0A5N1IP18_9BACT</name>
<comment type="caution">
    <text evidence="1">The sequence shown here is derived from an EMBL/GenBank/DDBJ whole genome shotgun (WGS) entry which is preliminary data.</text>
</comment>
<dbReference type="Proteomes" id="UP000326570">
    <property type="component" value="Unassembled WGS sequence"/>
</dbReference>
<dbReference type="EMBL" id="VTWT01000013">
    <property type="protein sequence ID" value="KAA9325230.1"/>
    <property type="molecule type" value="Genomic_DNA"/>
</dbReference>
<organism evidence="1 2">
    <name type="scientific">Adhaeribacter soli</name>
    <dbReference type="NCBI Taxonomy" id="2607655"/>
    <lineage>
        <taxon>Bacteria</taxon>
        <taxon>Pseudomonadati</taxon>
        <taxon>Bacteroidota</taxon>
        <taxon>Cytophagia</taxon>
        <taxon>Cytophagales</taxon>
        <taxon>Hymenobacteraceae</taxon>
        <taxon>Adhaeribacter</taxon>
    </lineage>
</organism>
<gene>
    <name evidence="1" type="ORF">F0P94_18580</name>
</gene>
<evidence type="ECO:0000313" key="2">
    <source>
        <dbReference type="Proteomes" id="UP000326570"/>
    </source>
</evidence>
<accession>A0A5N1IP18</accession>
<keyword evidence="2" id="KW-1185">Reference proteome</keyword>
<evidence type="ECO:0000313" key="1">
    <source>
        <dbReference type="EMBL" id="KAA9325230.1"/>
    </source>
</evidence>
<protein>
    <submittedName>
        <fullName evidence="1">Uncharacterized protein</fullName>
    </submittedName>
</protein>
<dbReference type="PROSITE" id="PS51257">
    <property type="entry name" value="PROKAR_LIPOPROTEIN"/>
    <property type="match status" value="1"/>
</dbReference>
<proteinExistence type="predicted"/>
<dbReference type="RefSeq" id="WP_150905880.1">
    <property type="nucleotide sequence ID" value="NZ_VTWT01000013.1"/>
</dbReference>
<reference evidence="1 2" key="1">
    <citation type="submission" date="2019-09" db="EMBL/GenBank/DDBJ databases">
        <title>Genome sequence of Adhaeribacter sp. M2.</title>
        <authorList>
            <person name="Srinivasan S."/>
        </authorList>
    </citation>
    <scope>NUCLEOTIDE SEQUENCE [LARGE SCALE GENOMIC DNA]</scope>
    <source>
        <strain evidence="1 2">M2</strain>
    </source>
</reference>
<sequence length="242" mass="28242">MKKNWYFLILLLAGIFYGCDSETEELGDAQAGKNYYPLEIGNYRVYNVMYKKYEDDKAKDSSQFQIRERIDTIYTNLAGEPTYKIIRSRRATPDDFWADDSVNTVILSKNQLIRKEGNLNLVKLIFPVSENKSWSPNVYNYIDSTQTPKPHRARYTNVGQSYTLNGTNYPKTVRVLVNDEETFINIDKREEVYAEGIGLIYKNYNVINYCTQQPCNGNQEDFDYKESGFMRIETLDSYGKIE</sequence>